<dbReference type="RefSeq" id="WP_244746558.1">
    <property type="nucleotide sequence ID" value="NZ_CP095071.1"/>
</dbReference>
<keyword evidence="3 5" id="KW-1133">Transmembrane helix</keyword>
<dbReference type="Proteomes" id="UP000831537">
    <property type="component" value="Chromosome"/>
</dbReference>
<evidence type="ECO:0000313" key="6">
    <source>
        <dbReference type="EMBL" id="UOQ86238.1"/>
    </source>
</evidence>
<evidence type="ECO:0000256" key="2">
    <source>
        <dbReference type="ARBA" id="ARBA00022692"/>
    </source>
</evidence>
<comment type="subcellular location">
    <subcellularLocation>
        <location evidence="1">Membrane</location>
        <topology evidence="1">Multi-pass membrane protein</topology>
    </subcellularLocation>
</comment>
<protein>
    <submittedName>
        <fullName evidence="6">CvpA family protein</fullName>
    </submittedName>
</protein>
<evidence type="ECO:0000256" key="1">
    <source>
        <dbReference type="ARBA" id="ARBA00004141"/>
    </source>
</evidence>
<reference evidence="6 7" key="1">
    <citation type="submission" date="2022-04" db="EMBL/GenBank/DDBJ databases">
        <title>Gracilibacillus sp. isolated from saltern.</title>
        <authorList>
            <person name="Won M."/>
            <person name="Lee C.-M."/>
            <person name="Woen H.-Y."/>
            <person name="Kwon S.-W."/>
        </authorList>
    </citation>
    <scope>NUCLEOTIDE SEQUENCE [LARGE SCALE GENOMIC DNA]</scope>
    <source>
        <strain evidence="6 7">SSPM10-3</strain>
    </source>
</reference>
<gene>
    <name evidence="6" type="ORF">MUN87_04895</name>
</gene>
<organism evidence="6 7">
    <name type="scientific">Gracilibacillus salinarum</name>
    <dbReference type="NCBI Taxonomy" id="2932255"/>
    <lineage>
        <taxon>Bacteria</taxon>
        <taxon>Bacillati</taxon>
        <taxon>Bacillota</taxon>
        <taxon>Bacilli</taxon>
        <taxon>Bacillales</taxon>
        <taxon>Bacillaceae</taxon>
        <taxon>Gracilibacillus</taxon>
    </lineage>
</organism>
<dbReference type="EMBL" id="CP095071">
    <property type="protein sequence ID" value="UOQ86238.1"/>
    <property type="molecule type" value="Genomic_DNA"/>
</dbReference>
<name>A0ABY4GQ20_9BACI</name>
<evidence type="ECO:0000313" key="7">
    <source>
        <dbReference type="Proteomes" id="UP000831537"/>
    </source>
</evidence>
<sequence length="183" mass="20604">MVNLILIVLFIIGVLVGMRRGFILQVLHLTGFIVAFIVAATYYDDLASNLELWIPYPEIMSDSSWAVFLETVPLETAYYNAIAFGALFFVSKIILQIIATMLDFVADLPFLRLINSWLGAVLGFIEVYLLIFVALYILALAPVSHIQTMIDHSGIATSIIEHTPVLSEKLTSYWFESDPFHKE</sequence>
<feature type="transmembrane region" description="Helical" evidence="5">
    <location>
        <begin position="117"/>
        <end position="139"/>
    </location>
</feature>
<feature type="transmembrane region" description="Helical" evidence="5">
    <location>
        <begin position="77"/>
        <end position="105"/>
    </location>
</feature>
<keyword evidence="2 5" id="KW-0812">Transmembrane</keyword>
<accession>A0ABY4GQ20</accession>
<dbReference type="Pfam" id="PF02674">
    <property type="entry name" value="Colicin_V"/>
    <property type="match status" value="1"/>
</dbReference>
<evidence type="ECO:0000256" key="4">
    <source>
        <dbReference type="ARBA" id="ARBA00023136"/>
    </source>
</evidence>
<feature type="transmembrane region" description="Helical" evidence="5">
    <location>
        <begin position="21"/>
        <end position="43"/>
    </location>
</feature>
<keyword evidence="4 5" id="KW-0472">Membrane</keyword>
<proteinExistence type="predicted"/>
<dbReference type="InterPro" id="IPR003825">
    <property type="entry name" value="Colicin-V_CvpA"/>
</dbReference>
<evidence type="ECO:0000256" key="3">
    <source>
        <dbReference type="ARBA" id="ARBA00022989"/>
    </source>
</evidence>
<evidence type="ECO:0000256" key="5">
    <source>
        <dbReference type="SAM" id="Phobius"/>
    </source>
</evidence>
<dbReference type="PANTHER" id="PTHR37306">
    <property type="entry name" value="COLICIN V PRODUCTION PROTEIN"/>
    <property type="match status" value="1"/>
</dbReference>
<keyword evidence="7" id="KW-1185">Reference proteome</keyword>
<dbReference type="PANTHER" id="PTHR37306:SF1">
    <property type="entry name" value="COLICIN V PRODUCTION PROTEIN"/>
    <property type="match status" value="1"/>
</dbReference>